<keyword evidence="1" id="KW-0732">Signal</keyword>
<organism evidence="2 3">
    <name type="scientific">Patiria miniata</name>
    <name type="common">Bat star</name>
    <name type="synonym">Asterina miniata</name>
    <dbReference type="NCBI Taxonomy" id="46514"/>
    <lineage>
        <taxon>Eukaryota</taxon>
        <taxon>Metazoa</taxon>
        <taxon>Echinodermata</taxon>
        <taxon>Eleutherozoa</taxon>
        <taxon>Asterozoa</taxon>
        <taxon>Asteroidea</taxon>
        <taxon>Valvatacea</taxon>
        <taxon>Valvatida</taxon>
        <taxon>Asterinidae</taxon>
        <taxon>Patiria</taxon>
    </lineage>
</organism>
<feature type="chain" id="PRO_5037712164" evidence="1">
    <location>
        <begin position="19"/>
        <end position="254"/>
    </location>
</feature>
<accession>A0A914AQ49</accession>
<dbReference type="OrthoDB" id="5980158at2759"/>
<name>A0A914AQ49_PATMI</name>
<evidence type="ECO:0000313" key="3">
    <source>
        <dbReference type="Proteomes" id="UP000887568"/>
    </source>
</evidence>
<keyword evidence="3" id="KW-1185">Reference proteome</keyword>
<reference evidence="2" key="1">
    <citation type="submission" date="2022-11" db="UniProtKB">
        <authorList>
            <consortium name="EnsemblMetazoa"/>
        </authorList>
    </citation>
    <scope>IDENTIFICATION</scope>
</reference>
<dbReference type="Proteomes" id="UP000887568">
    <property type="component" value="Unplaced"/>
</dbReference>
<proteinExistence type="predicted"/>
<feature type="signal peptide" evidence="1">
    <location>
        <begin position="1"/>
        <end position="18"/>
    </location>
</feature>
<evidence type="ECO:0000256" key="1">
    <source>
        <dbReference type="SAM" id="SignalP"/>
    </source>
</evidence>
<dbReference type="OMA" id="WERPSTE"/>
<sequence length="254" mass="28674">MKLVLVVSLVMVGQYSLIGTIAHAVEDSESALDIALRPLYSQIDTFRYQLDAVKALVRVPCKKEWQLVFKGVAGTGVGLYSLWTAASWDENTMGVGGNWRDESLRDGWQSGELNVRRVKLSLRDFEGRRADLIFNGTGTDIHNWFSQERLISSPWEDVELSTPNFFGIEGYTLEDRRFYMSNNHGGCGNDQGWLCVTESQVRYDCGWERPSTEHPYPVIVYSRLATKVLWNNVVNAADVTVGRADFLTIHVDAE</sequence>
<dbReference type="GeneID" id="119735969"/>
<dbReference type="AlphaFoldDB" id="A0A914AQ49"/>
<protein>
    <submittedName>
        <fullName evidence="2">Uncharacterized protein</fullName>
    </submittedName>
</protein>
<dbReference type="RefSeq" id="XP_038065877.1">
    <property type="nucleotide sequence ID" value="XM_038209949.1"/>
</dbReference>
<evidence type="ECO:0000313" key="2">
    <source>
        <dbReference type="EnsemblMetazoa" id="XP_038065877.1"/>
    </source>
</evidence>
<dbReference type="EnsemblMetazoa" id="XM_038209949.1">
    <property type="protein sequence ID" value="XP_038065877.1"/>
    <property type="gene ID" value="LOC119735969"/>
</dbReference>